<dbReference type="NCBIfam" id="NF008752">
    <property type="entry name" value="PRK11784.1-4"/>
    <property type="match status" value="1"/>
</dbReference>
<dbReference type="SUPFAM" id="SSF52821">
    <property type="entry name" value="Rhodanese/Cell cycle control phosphatase"/>
    <property type="match status" value="1"/>
</dbReference>
<keyword evidence="3" id="KW-0808">Transferase</keyword>
<dbReference type="NCBIfam" id="TIGR03167">
    <property type="entry name" value="tRNA_sel_U_synt"/>
    <property type="match status" value="1"/>
</dbReference>
<dbReference type="EMBL" id="JAUKTR010000004">
    <property type="protein sequence ID" value="MDO1559857.1"/>
    <property type="molecule type" value="Genomic_DNA"/>
</dbReference>
<sequence length="351" mass="37912">MIRTVDRLAPADLDGFDAVIDVRSPSEFAEDHVPGAMNLPVLSDAERAEVGTIYVQQSKFLARRIGAALVARNIARHLETALADRPGGFRPLVYCWRGGQRSHAMATVLDQVGWPVTLLQGGYRTWRRGIVEALYEGEPRWRVILLDGGTGSAKTDILNRLAVRGVQTLDLEGLAEHRGSLFGGLPGAAQPSQKLFESRLHMALAAVDPARPLVLEAESSKVGERMIPPALWAAMTGAPRIELSVPLAARAAYSAEAYGEWTRDRAALNAVLARLPVQGGRALRKTWGEMADAGDWTALAADLIERHYDPAYAKQGRGPAAPLSVIPLADLGEAERERAADEIAALLADQK</sequence>
<name>A0ABT8SMR2_9CAUL</name>
<feature type="domain" description="Rhodanese" evidence="2">
    <location>
        <begin position="19"/>
        <end position="131"/>
    </location>
</feature>
<dbReference type="InterPro" id="IPR036873">
    <property type="entry name" value="Rhodanese-like_dom_sf"/>
</dbReference>
<organism evidence="3 4">
    <name type="scientific">Peiella sedimenti</name>
    <dbReference type="NCBI Taxonomy" id="3061083"/>
    <lineage>
        <taxon>Bacteria</taxon>
        <taxon>Pseudomonadati</taxon>
        <taxon>Pseudomonadota</taxon>
        <taxon>Alphaproteobacteria</taxon>
        <taxon>Caulobacterales</taxon>
        <taxon>Caulobacteraceae</taxon>
        <taxon>Peiella</taxon>
    </lineage>
</organism>
<dbReference type="InterPro" id="IPR017582">
    <property type="entry name" value="SelU"/>
</dbReference>
<evidence type="ECO:0000256" key="1">
    <source>
        <dbReference type="ARBA" id="ARBA00023266"/>
    </source>
</evidence>
<dbReference type="PROSITE" id="PS50206">
    <property type="entry name" value="RHODANESE_3"/>
    <property type="match status" value="1"/>
</dbReference>
<evidence type="ECO:0000313" key="3">
    <source>
        <dbReference type="EMBL" id="MDO1559857.1"/>
    </source>
</evidence>
<dbReference type="Pfam" id="PF26341">
    <property type="entry name" value="AAA_SelU"/>
    <property type="match status" value="1"/>
</dbReference>
<dbReference type="Pfam" id="PF00581">
    <property type="entry name" value="Rhodanese"/>
    <property type="match status" value="1"/>
</dbReference>
<dbReference type="InterPro" id="IPR001307">
    <property type="entry name" value="Thiosulphate_STrfase_CS"/>
</dbReference>
<protein>
    <submittedName>
        <fullName evidence="3">tRNA 2-selenouridine(34) synthase MnmH</fullName>
        <ecNumber evidence="3">2.5.1.-</ecNumber>
    </submittedName>
</protein>
<dbReference type="PANTHER" id="PTHR30401">
    <property type="entry name" value="TRNA 2-SELENOURIDINE SYNTHASE"/>
    <property type="match status" value="1"/>
</dbReference>
<dbReference type="InterPro" id="IPR001763">
    <property type="entry name" value="Rhodanese-like_dom"/>
</dbReference>
<dbReference type="GO" id="GO:0016740">
    <property type="term" value="F:transferase activity"/>
    <property type="evidence" value="ECO:0007669"/>
    <property type="project" value="UniProtKB-KW"/>
</dbReference>
<accession>A0ABT8SMR2</accession>
<dbReference type="InterPro" id="IPR058840">
    <property type="entry name" value="AAA_SelU"/>
</dbReference>
<dbReference type="Proteomes" id="UP001169063">
    <property type="component" value="Unassembled WGS sequence"/>
</dbReference>
<reference evidence="3" key="1">
    <citation type="submission" date="2023-07" db="EMBL/GenBank/DDBJ databases">
        <title>Brevundimonas soil sp. nov., isolated from the soil of chemical plant.</title>
        <authorList>
            <person name="Wu N."/>
        </authorList>
    </citation>
    <scope>NUCLEOTIDE SEQUENCE</scope>
    <source>
        <strain evidence="3">XZ-24</strain>
    </source>
</reference>
<keyword evidence="4" id="KW-1185">Reference proteome</keyword>
<dbReference type="EC" id="2.5.1.-" evidence="3"/>
<dbReference type="NCBIfam" id="NF008750">
    <property type="entry name" value="PRK11784.1-2"/>
    <property type="match status" value="1"/>
</dbReference>
<dbReference type="Gene3D" id="3.40.250.10">
    <property type="entry name" value="Rhodanese-like domain"/>
    <property type="match status" value="1"/>
</dbReference>
<dbReference type="PROSITE" id="PS00380">
    <property type="entry name" value="RHODANESE_1"/>
    <property type="match status" value="1"/>
</dbReference>
<dbReference type="SMART" id="SM00450">
    <property type="entry name" value="RHOD"/>
    <property type="match status" value="1"/>
</dbReference>
<dbReference type="PANTHER" id="PTHR30401:SF0">
    <property type="entry name" value="TRNA 2-SELENOURIDINE SYNTHASE"/>
    <property type="match status" value="1"/>
</dbReference>
<comment type="caution">
    <text evidence="3">The sequence shown here is derived from an EMBL/GenBank/DDBJ whole genome shotgun (WGS) entry which is preliminary data.</text>
</comment>
<evidence type="ECO:0000313" key="4">
    <source>
        <dbReference type="Proteomes" id="UP001169063"/>
    </source>
</evidence>
<gene>
    <name evidence="3" type="primary">mnmH</name>
    <name evidence="3" type="ORF">Q0812_10515</name>
</gene>
<keyword evidence="1" id="KW-0711">Selenium</keyword>
<evidence type="ECO:0000259" key="2">
    <source>
        <dbReference type="PROSITE" id="PS50206"/>
    </source>
</evidence>
<proteinExistence type="predicted"/>
<dbReference type="RefSeq" id="WP_302110289.1">
    <property type="nucleotide sequence ID" value="NZ_JAUKTR010000004.1"/>
</dbReference>